<name>A0A0A1UPF2_9HYPO</name>
<accession>A0A0A1UPF2</accession>
<protein>
    <submittedName>
        <fullName evidence="1">Amidase domain protein</fullName>
    </submittedName>
</protein>
<dbReference type="AlphaFoldDB" id="A0A0A1UPF2"/>
<sequence>MQPARTIITRVLDAGADMVGTITCENFCNSAASFTSAQGIVHNPHQPGYSAGGSGKTRPSWSCPRGHFCSASSASASCVGASAAYFRFLGLETAQLPWSNSNSRKLFPSTKNTLINGLYPSAKFPGLYRKTPNIGRQIRDAYQRVFDKYVVIMPTTPFVAPRHADWKRHGVLGSFEPTCTIWLTTNTAVFPVTGHQGISRRLSRPIHVYIVVTQPPLIAKTSKTFNILRDYRRIKCFALSLRIEPSSQFLLGFFPLRTIKTFDCPSACGLYEVSGGRRRYRWMNMPGSRTLTDATISKDDETLCFGGLKARLLPV</sequence>
<dbReference type="EMBL" id="JELW01000045">
    <property type="protein sequence ID" value="EXU96725.1"/>
    <property type="molecule type" value="Genomic_DNA"/>
</dbReference>
<dbReference type="InterPro" id="IPR036928">
    <property type="entry name" value="AS_sf"/>
</dbReference>
<evidence type="ECO:0000313" key="2">
    <source>
        <dbReference type="Proteomes" id="UP000030151"/>
    </source>
</evidence>
<evidence type="ECO:0000313" key="1">
    <source>
        <dbReference type="EMBL" id="EXU96725.1"/>
    </source>
</evidence>
<gene>
    <name evidence="1" type="ORF">X797_010122</name>
</gene>
<dbReference type="Gene3D" id="3.90.1300.10">
    <property type="entry name" value="Amidase signature (AS) domain"/>
    <property type="match status" value="2"/>
</dbReference>
<dbReference type="SUPFAM" id="SSF75304">
    <property type="entry name" value="Amidase signature (AS) enzymes"/>
    <property type="match status" value="2"/>
</dbReference>
<reference evidence="1 2" key="1">
    <citation type="submission" date="2014-02" db="EMBL/GenBank/DDBJ databases">
        <title>The genome sequence of the entomopathogenic fungus Metarhizium robertsii ARSEF 2575.</title>
        <authorList>
            <person name="Giuliano Garisto Donzelli B."/>
            <person name="Roe B.A."/>
            <person name="Macmil S.L."/>
            <person name="Krasnoff S.B."/>
            <person name="Gibson D.M."/>
        </authorList>
    </citation>
    <scope>NUCLEOTIDE SEQUENCE [LARGE SCALE GENOMIC DNA]</scope>
    <source>
        <strain evidence="1 2">ARSEF 2575</strain>
    </source>
</reference>
<dbReference type="Proteomes" id="UP000030151">
    <property type="component" value="Unassembled WGS sequence"/>
</dbReference>
<dbReference type="OrthoDB" id="4941403at2759"/>
<proteinExistence type="predicted"/>
<organism evidence="1 2">
    <name type="scientific">Metarhizium robertsii</name>
    <dbReference type="NCBI Taxonomy" id="568076"/>
    <lineage>
        <taxon>Eukaryota</taxon>
        <taxon>Fungi</taxon>
        <taxon>Dikarya</taxon>
        <taxon>Ascomycota</taxon>
        <taxon>Pezizomycotina</taxon>
        <taxon>Sordariomycetes</taxon>
        <taxon>Hypocreomycetidae</taxon>
        <taxon>Hypocreales</taxon>
        <taxon>Clavicipitaceae</taxon>
        <taxon>Metarhizium</taxon>
    </lineage>
</organism>
<dbReference type="HOGENOM" id="CLU_934093_0_0_1"/>
<comment type="caution">
    <text evidence="1">The sequence shown here is derived from an EMBL/GenBank/DDBJ whole genome shotgun (WGS) entry which is preliminary data.</text>
</comment>